<feature type="domain" description="Reverse transcriptase" evidence="1">
    <location>
        <begin position="88"/>
        <end position="249"/>
    </location>
</feature>
<evidence type="ECO:0000313" key="2">
    <source>
        <dbReference type="EMBL" id="GAG38523.1"/>
    </source>
</evidence>
<dbReference type="AlphaFoldDB" id="X0XPG7"/>
<proteinExistence type="predicted"/>
<gene>
    <name evidence="2" type="ORF">S01H1_67424</name>
</gene>
<protein>
    <recommendedName>
        <fullName evidence="1">Reverse transcriptase domain-containing protein</fullName>
    </recommendedName>
</protein>
<feature type="non-terminal residue" evidence="2">
    <location>
        <position position="249"/>
    </location>
</feature>
<feature type="non-terminal residue" evidence="2">
    <location>
        <position position="1"/>
    </location>
</feature>
<dbReference type="PROSITE" id="PS50878">
    <property type="entry name" value="RT_POL"/>
    <property type="match status" value="1"/>
</dbReference>
<organism evidence="2">
    <name type="scientific">marine sediment metagenome</name>
    <dbReference type="NCBI Taxonomy" id="412755"/>
    <lineage>
        <taxon>unclassified sequences</taxon>
        <taxon>metagenomes</taxon>
        <taxon>ecological metagenomes</taxon>
    </lineage>
</organism>
<dbReference type="CDD" id="cd01651">
    <property type="entry name" value="RT_G2_intron"/>
    <property type="match status" value="1"/>
</dbReference>
<dbReference type="InterPro" id="IPR043502">
    <property type="entry name" value="DNA/RNA_pol_sf"/>
</dbReference>
<dbReference type="Pfam" id="PF00078">
    <property type="entry name" value="RVT_1"/>
    <property type="match status" value="1"/>
</dbReference>
<dbReference type="PANTHER" id="PTHR34047">
    <property type="entry name" value="NUCLEAR INTRON MATURASE 1, MITOCHONDRIAL-RELATED"/>
    <property type="match status" value="1"/>
</dbReference>
<sequence>RARRGKPPIQPRVSAYPRFGDLPSPLERIRQAARRDRKTRFTALLHHVYNLNTLREAYFSLKRDAAPGVDGQTWRAYGEALEMNLQDLFDRLKRGAYRAKPVRRVYIPKPDGRQRPLGVTTLEDKIVQRATVEVLNAIYETDFRGFSYGFRPGRSPHHALDALYTGLLTRKVNWVLDADICGFFDAIDHEWLVKFVEHRVADRRVVRLIQKWLNAGVLEDGARIRSEEGTPQGGSASPLLANIYLHYVF</sequence>
<dbReference type="SUPFAM" id="SSF56672">
    <property type="entry name" value="DNA/RNA polymerases"/>
    <property type="match status" value="1"/>
</dbReference>
<accession>X0XPG7</accession>
<reference evidence="2" key="1">
    <citation type="journal article" date="2014" name="Front. Microbiol.">
        <title>High frequency of phylogenetically diverse reductive dehalogenase-homologous genes in deep subseafloor sedimentary metagenomes.</title>
        <authorList>
            <person name="Kawai M."/>
            <person name="Futagami T."/>
            <person name="Toyoda A."/>
            <person name="Takaki Y."/>
            <person name="Nishi S."/>
            <person name="Hori S."/>
            <person name="Arai W."/>
            <person name="Tsubouchi T."/>
            <person name="Morono Y."/>
            <person name="Uchiyama I."/>
            <person name="Ito T."/>
            <person name="Fujiyama A."/>
            <person name="Inagaki F."/>
            <person name="Takami H."/>
        </authorList>
    </citation>
    <scope>NUCLEOTIDE SEQUENCE</scope>
    <source>
        <strain evidence="2">Expedition CK06-06</strain>
    </source>
</reference>
<name>X0XPG7_9ZZZZ</name>
<dbReference type="InterPro" id="IPR000477">
    <property type="entry name" value="RT_dom"/>
</dbReference>
<comment type="caution">
    <text evidence="2">The sequence shown here is derived from an EMBL/GenBank/DDBJ whole genome shotgun (WGS) entry which is preliminary data.</text>
</comment>
<dbReference type="InterPro" id="IPR051083">
    <property type="entry name" value="GrpII_Intron_Splice-Mob/Def"/>
</dbReference>
<dbReference type="EMBL" id="BARS01044655">
    <property type="protein sequence ID" value="GAG38523.1"/>
    <property type="molecule type" value="Genomic_DNA"/>
</dbReference>
<dbReference type="PANTHER" id="PTHR34047:SF8">
    <property type="entry name" value="PROTEIN YKFC"/>
    <property type="match status" value="1"/>
</dbReference>
<evidence type="ECO:0000259" key="1">
    <source>
        <dbReference type="PROSITE" id="PS50878"/>
    </source>
</evidence>